<dbReference type="RefSeq" id="WP_067633645.1">
    <property type="nucleotide sequence ID" value="NZ_CP013213.1"/>
</dbReference>
<dbReference type="NCBIfam" id="TIGR01484">
    <property type="entry name" value="HAD-SF-IIB"/>
    <property type="match status" value="1"/>
</dbReference>
<dbReference type="GO" id="GO:0005829">
    <property type="term" value="C:cytosol"/>
    <property type="evidence" value="ECO:0007669"/>
    <property type="project" value="TreeGrafter"/>
</dbReference>
<sequence length="283" mass="31804">MIRCIVSDLDGTLVKTSMNVVDEKTIAYLKQCQKQGMLVILASGRPLSMMEDLGEILELDLYGGYLIGHNGYQVLDYKQNKTYESSSLLPKEVVEDVFNFSKTHLGYLTLITHKASYNFGSKLVRHVKRLYFYIRLRKTAHGFLREYNDFKSLNEVQEPIFKIGFASYSRRALVQLQNEMDAVFGDSIEVVRVNSRYIDITPKGITKGQALKTLMDKEGLLPEEVVAFGDAENDVSMFEVVGTAVAMDNALDSVKSKADAITDSNMKNGVLNYLLKAVGHIDE</sequence>
<dbReference type="SFLD" id="SFLDS00003">
    <property type="entry name" value="Haloacid_Dehalogenase"/>
    <property type="match status" value="1"/>
</dbReference>
<dbReference type="GO" id="GO:0000287">
    <property type="term" value="F:magnesium ion binding"/>
    <property type="evidence" value="ECO:0007669"/>
    <property type="project" value="TreeGrafter"/>
</dbReference>
<dbReference type="GO" id="GO:0016791">
    <property type="term" value="F:phosphatase activity"/>
    <property type="evidence" value="ECO:0007669"/>
    <property type="project" value="UniProtKB-ARBA"/>
</dbReference>
<dbReference type="InterPro" id="IPR023214">
    <property type="entry name" value="HAD_sf"/>
</dbReference>
<dbReference type="KEGG" id="erl:AOC36_09435"/>
<reference evidence="1 2" key="1">
    <citation type="submission" date="2015-10" db="EMBL/GenBank/DDBJ databases">
        <title>Erysipelothrix larvae sp. LV19 isolated from the larval gut of the rhinoceros beetle, Trypoxylus dichotomus.</title>
        <authorList>
            <person name="Lim S."/>
            <person name="Kim B.-C."/>
        </authorList>
    </citation>
    <scope>NUCLEOTIDE SEQUENCE [LARGE SCALE GENOMIC DNA]</scope>
    <source>
        <strain evidence="1 2">LV19</strain>
    </source>
</reference>
<dbReference type="EMBL" id="CP013213">
    <property type="protein sequence ID" value="AMC94196.1"/>
    <property type="molecule type" value="Genomic_DNA"/>
</dbReference>
<evidence type="ECO:0000313" key="1">
    <source>
        <dbReference type="EMBL" id="AMC94196.1"/>
    </source>
</evidence>
<dbReference type="InterPro" id="IPR006379">
    <property type="entry name" value="HAD-SF_hydro_IIB"/>
</dbReference>
<protein>
    <recommendedName>
        <fullName evidence="3">Haloacid dehalogenase</fullName>
    </recommendedName>
</protein>
<evidence type="ECO:0008006" key="3">
    <source>
        <dbReference type="Google" id="ProtNLM"/>
    </source>
</evidence>
<dbReference type="Proteomes" id="UP000063781">
    <property type="component" value="Chromosome"/>
</dbReference>
<dbReference type="InterPro" id="IPR036412">
    <property type="entry name" value="HAD-like_sf"/>
</dbReference>
<gene>
    <name evidence="1" type="ORF">AOC36_09435</name>
</gene>
<dbReference type="Gene3D" id="3.30.1240.10">
    <property type="match status" value="1"/>
</dbReference>
<dbReference type="PANTHER" id="PTHR10000">
    <property type="entry name" value="PHOSPHOSERINE PHOSPHATASE"/>
    <property type="match status" value="1"/>
</dbReference>
<name>A0A0X8H179_9FIRM</name>
<accession>A0A0X8H179</accession>
<evidence type="ECO:0000313" key="2">
    <source>
        <dbReference type="Proteomes" id="UP000063781"/>
    </source>
</evidence>
<dbReference type="SUPFAM" id="SSF56784">
    <property type="entry name" value="HAD-like"/>
    <property type="match status" value="1"/>
</dbReference>
<dbReference type="OrthoDB" id="9781413at2"/>
<proteinExistence type="predicted"/>
<dbReference type="SFLD" id="SFLDG01140">
    <property type="entry name" value="C2.B:_Phosphomannomutase_and_P"/>
    <property type="match status" value="1"/>
</dbReference>
<organism evidence="1 2">
    <name type="scientific">Erysipelothrix larvae</name>
    <dbReference type="NCBI Taxonomy" id="1514105"/>
    <lineage>
        <taxon>Bacteria</taxon>
        <taxon>Bacillati</taxon>
        <taxon>Bacillota</taxon>
        <taxon>Erysipelotrichia</taxon>
        <taxon>Erysipelotrichales</taxon>
        <taxon>Erysipelotrichaceae</taxon>
        <taxon>Erysipelothrix</taxon>
    </lineage>
</organism>
<dbReference type="AlphaFoldDB" id="A0A0X8H179"/>
<dbReference type="PANTHER" id="PTHR10000:SF8">
    <property type="entry name" value="HAD SUPERFAMILY HYDROLASE-LIKE, TYPE 3"/>
    <property type="match status" value="1"/>
</dbReference>
<dbReference type="STRING" id="1514105.AOC36_09435"/>
<dbReference type="NCBIfam" id="TIGR00099">
    <property type="entry name" value="Cof-subfamily"/>
    <property type="match status" value="1"/>
</dbReference>
<dbReference type="Pfam" id="PF08282">
    <property type="entry name" value="Hydrolase_3"/>
    <property type="match status" value="1"/>
</dbReference>
<keyword evidence="2" id="KW-1185">Reference proteome</keyword>
<dbReference type="InterPro" id="IPR000150">
    <property type="entry name" value="Cof"/>
</dbReference>
<dbReference type="Gene3D" id="3.40.50.1000">
    <property type="entry name" value="HAD superfamily/HAD-like"/>
    <property type="match status" value="1"/>
</dbReference>
<dbReference type="CDD" id="cd07516">
    <property type="entry name" value="HAD_Pase"/>
    <property type="match status" value="1"/>
</dbReference>